<evidence type="ECO:0000256" key="1">
    <source>
        <dbReference type="ARBA" id="ARBA00022573"/>
    </source>
</evidence>
<dbReference type="AlphaFoldDB" id="A0A1S6IZ86"/>
<organism evidence="6 7">
    <name type="scientific">Desulforamulus ferrireducens</name>
    <dbReference type="NCBI Taxonomy" id="1833852"/>
    <lineage>
        <taxon>Bacteria</taxon>
        <taxon>Bacillati</taxon>
        <taxon>Bacillota</taxon>
        <taxon>Clostridia</taxon>
        <taxon>Eubacteriales</taxon>
        <taxon>Peptococcaceae</taxon>
        <taxon>Desulforamulus</taxon>
    </lineage>
</organism>
<evidence type="ECO:0000313" key="6">
    <source>
        <dbReference type="EMBL" id="AQS60079.1"/>
    </source>
</evidence>
<dbReference type="Proteomes" id="UP000189464">
    <property type="component" value="Chromosome"/>
</dbReference>
<dbReference type="EMBL" id="CP019698">
    <property type="protein sequence ID" value="AQS60079.1"/>
    <property type="molecule type" value="Genomic_DNA"/>
</dbReference>
<dbReference type="PANTHER" id="PTHR35863">
    <property type="entry name" value="COBALT-PRECORRIN-5B C(1)-METHYLTRANSFERASE"/>
    <property type="match status" value="1"/>
</dbReference>
<dbReference type="InterPro" id="IPR036074">
    <property type="entry name" value="CbiD_sf"/>
</dbReference>
<dbReference type="NCBIfam" id="TIGR00312">
    <property type="entry name" value="cbiD"/>
    <property type="match status" value="1"/>
</dbReference>
<evidence type="ECO:0000256" key="2">
    <source>
        <dbReference type="ARBA" id="ARBA00022603"/>
    </source>
</evidence>
<gene>
    <name evidence="5" type="primary">cbiD</name>
    <name evidence="6" type="ORF">B0537_13955</name>
</gene>
<protein>
    <recommendedName>
        <fullName evidence="5">Cobalt-precorrin-5B C(1)-methyltransferase</fullName>
        <ecNumber evidence="5">2.1.1.195</ecNumber>
    </recommendedName>
    <alternativeName>
        <fullName evidence="5">Cobalt-precorrin-6A synthase</fullName>
    </alternativeName>
</protein>
<comment type="similarity">
    <text evidence="5">Belongs to the CbiD family.</text>
</comment>
<evidence type="ECO:0000256" key="5">
    <source>
        <dbReference type="HAMAP-Rule" id="MF_00787"/>
    </source>
</evidence>
<dbReference type="RefSeq" id="WP_077715120.1">
    <property type="nucleotide sequence ID" value="NZ_CP019698.1"/>
</dbReference>
<keyword evidence="1 5" id="KW-0169">Cobalamin biosynthesis</keyword>
<dbReference type="GO" id="GO:0043780">
    <property type="term" value="F:cobalt-precorrin-5B C1-methyltransferase activity"/>
    <property type="evidence" value="ECO:0007669"/>
    <property type="project" value="RHEA"/>
</dbReference>
<dbReference type="InterPro" id="IPR002748">
    <property type="entry name" value="CbiD"/>
</dbReference>
<evidence type="ECO:0000256" key="3">
    <source>
        <dbReference type="ARBA" id="ARBA00022679"/>
    </source>
</evidence>
<dbReference type="HAMAP" id="MF_00787">
    <property type="entry name" value="CbiD"/>
    <property type="match status" value="1"/>
</dbReference>
<keyword evidence="3 5" id="KW-0808">Transferase</keyword>
<evidence type="ECO:0000256" key="4">
    <source>
        <dbReference type="ARBA" id="ARBA00022691"/>
    </source>
</evidence>
<sequence>MDKDNRVWRTGYTTGSCAAGAAKAAALALLTGEVVSQVTIALPAGGQLNLNVAWVEKNEGSCRAAVVKDAGDDPDVTHGLTIVAEVCLEGSALVITGGQGVGTVTKPGLAVPVGESAINPVPRQMIEREVREILGQRGARVVISAPGGEVLAQRTMNPRLGILGGISILGTSGIVRPMSEEAYRRSLVPQIDQALALGYQALVLTPGHLGVKKALQLGLPQEAIIETSNFIGSMLEECAQRPVEAVLLLGHLGKLVKVAAGIFHTLGKLADGRRETIAAHAALAGAPREVIRQLMNMNTSEEAVEILGKTGYHSVFHHLAAAASQRAAAYSGDKFMVGTLMYALNGDVVGYDQGACQIGRKLGWQLPLR</sequence>
<dbReference type="STRING" id="1833852.B0537_13955"/>
<comment type="catalytic activity">
    <reaction evidence="5">
        <text>Co-precorrin-5B + S-adenosyl-L-methionine = Co-precorrin-6A + S-adenosyl-L-homocysteine</text>
        <dbReference type="Rhea" id="RHEA:26285"/>
        <dbReference type="ChEBI" id="CHEBI:57856"/>
        <dbReference type="ChEBI" id="CHEBI:59789"/>
        <dbReference type="ChEBI" id="CHEBI:60063"/>
        <dbReference type="ChEBI" id="CHEBI:60064"/>
        <dbReference type="EC" id="2.1.1.195"/>
    </reaction>
</comment>
<dbReference type="NCBIfam" id="NF000849">
    <property type="entry name" value="PRK00075.1-1"/>
    <property type="match status" value="1"/>
</dbReference>
<dbReference type="GO" id="GO:0019251">
    <property type="term" value="P:anaerobic cobalamin biosynthetic process"/>
    <property type="evidence" value="ECO:0007669"/>
    <property type="project" value="UniProtKB-UniRule"/>
</dbReference>
<comment type="function">
    <text evidence="5">Catalyzes the methylation of C-1 in cobalt-precorrin-5B to form cobalt-precorrin-6A.</text>
</comment>
<keyword evidence="7" id="KW-1185">Reference proteome</keyword>
<name>A0A1S6IZ86_9FIRM</name>
<dbReference type="UniPathway" id="UPA00148">
    <property type="reaction ID" value="UER00227"/>
</dbReference>
<dbReference type="Pfam" id="PF01888">
    <property type="entry name" value="CbiD"/>
    <property type="match status" value="1"/>
</dbReference>
<dbReference type="Gene3D" id="3.30.2110.10">
    <property type="entry name" value="CbiD-like"/>
    <property type="match status" value="1"/>
</dbReference>
<keyword evidence="4 5" id="KW-0949">S-adenosyl-L-methionine</keyword>
<evidence type="ECO:0000313" key="7">
    <source>
        <dbReference type="Proteomes" id="UP000189464"/>
    </source>
</evidence>
<dbReference type="PANTHER" id="PTHR35863:SF1">
    <property type="entry name" value="COBALT-PRECORRIN-5B C(1)-METHYLTRANSFERASE"/>
    <property type="match status" value="1"/>
</dbReference>
<proteinExistence type="inferred from homology"/>
<dbReference type="KEGG" id="dfg:B0537_13955"/>
<dbReference type="EC" id="2.1.1.195" evidence="5"/>
<dbReference type="GO" id="GO:0032259">
    <property type="term" value="P:methylation"/>
    <property type="evidence" value="ECO:0007669"/>
    <property type="project" value="UniProtKB-KW"/>
</dbReference>
<comment type="pathway">
    <text evidence="5">Cofactor biosynthesis; adenosylcobalamin biosynthesis; cob(II)yrinate a,c-diamide from sirohydrochlorin (anaerobic route): step 6/10.</text>
</comment>
<dbReference type="PIRSF" id="PIRSF026782">
    <property type="entry name" value="CbiD"/>
    <property type="match status" value="1"/>
</dbReference>
<accession>A0A1S6IZ86</accession>
<dbReference type="SUPFAM" id="SSF111342">
    <property type="entry name" value="CbiD-like"/>
    <property type="match status" value="1"/>
</dbReference>
<reference evidence="6 7" key="1">
    <citation type="journal article" date="2016" name="Int. J. Syst. Evol. Microbiol.">
        <title>Desulfotomaculum ferrireducens sp. nov., a moderately thermophilic sulfate-reducing and dissimilatory Fe(III)-reducing bacterium isolated from compost.</title>
        <authorList>
            <person name="Yang G."/>
            <person name="Guo J."/>
            <person name="Zhuang L."/>
            <person name="Yuan Y."/>
            <person name="Zhou S."/>
        </authorList>
    </citation>
    <scope>NUCLEOTIDE SEQUENCE [LARGE SCALE GENOMIC DNA]</scope>
    <source>
        <strain evidence="6 7">GSS09</strain>
    </source>
</reference>
<dbReference type="OrthoDB" id="6439987at2"/>
<keyword evidence="2 5" id="KW-0489">Methyltransferase</keyword>